<dbReference type="EMBL" id="BPLQ01003063">
    <property type="protein sequence ID" value="GIX97664.1"/>
    <property type="molecule type" value="Genomic_DNA"/>
</dbReference>
<comment type="caution">
    <text evidence="1">The sequence shown here is derived from an EMBL/GenBank/DDBJ whole genome shotgun (WGS) entry which is preliminary data.</text>
</comment>
<dbReference type="AlphaFoldDB" id="A0AAV4PPB0"/>
<reference evidence="1 2" key="1">
    <citation type="submission" date="2021-06" db="EMBL/GenBank/DDBJ databases">
        <title>Caerostris darwini draft genome.</title>
        <authorList>
            <person name="Kono N."/>
            <person name="Arakawa K."/>
        </authorList>
    </citation>
    <scope>NUCLEOTIDE SEQUENCE [LARGE SCALE GENOMIC DNA]</scope>
</reference>
<keyword evidence="2" id="KW-1185">Reference proteome</keyword>
<protein>
    <submittedName>
        <fullName evidence="1">Uncharacterized protein</fullName>
    </submittedName>
</protein>
<proteinExistence type="predicted"/>
<gene>
    <name evidence="1" type="ORF">CDAR_233341</name>
</gene>
<name>A0AAV4PPB0_9ARAC</name>
<evidence type="ECO:0000313" key="2">
    <source>
        <dbReference type="Proteomes" id="UP001054837"/>
    </source>
</evidence>
<dbReference type="Proteomes" id="UP001054837">
    <property type="component" value="Unassembled WGS sequence"/>
</dbReference>
<sequence>MKHLNVNFTCLLQIQIKVTAVYLTITYTLVFPKNTTSPPLHPLVPLTLAHDFPSSTKKRSNCRLICCKLDLSADVIRDESSDDECTVIKFPTWVHGRR</sequence>
<evidence type="ECO:0000313" key="1">
    <source>
        <dbReference type="EMBL" id="GIX97664.1"/>
    </source>
</evidence>
<accession>A0AAV4PPB0</accession>
<organism evidence="1 2">
    <name type="scientific">Caerostris darwini</name>
    <dbReference type="NCBI Taxonomy" id="1538125"/>
    <lineage>
        <taxon>Eukaryota</taxon>
        <taxon>Metazoa</taxon>
        <taxon>Ecdysozoa</taxon>
        <taxon>Arthropoda</taxon>
        <taxon>Chelicerata</taxon>
        <taxon>Arachnida</taxon>
        <taxon>Araneae</taxon>
        <taxon>Araneomorphae</taxon>
        <taxon>Entelegynae</taxon>
        <taxon>Araneoidea</taxon>
        <taxon>Araneidae</taxon>
        <taxon>Caerostris</taxon>
    </lineage>
</organism>